<keyword evidence="1" id="KW-0472">Membrane</keyword>
<dbReference type="EMBL" id="JAKTTI010000022">
    <property type="protein sequence ID" value="MCH1626451.1"/>
    <property type="molecule type" value="Genomic_DNA"/>
</dbReference>
<proteinExistence type="predicted"/>
<evidence type="ECO:0000256" key="1">
    <source>
        <dbReference type="SAM" id="Phobius"/>
    </source>
</evidence>
<organism evidence="2 3">
    <name type="scientific">Fredinandcohnia quinoae</name>
    <dbReference type="NCBI Taxonomy" id="2918902"/>
    <lineage>
        <taxon>Bacteria</taxon>
        <taxon>Bacillati</taxon>
        <taxon>Bacillota</taxon>
        <taxon>Bacilli</taxon>
        <taxon>Bacillales</taxon>
        <taxon>Bacillaceae</taxon>
        <taxon>Fredinandcohnia</taxon>
    </lineage>
</organism>
<feature type="transmembrane region" description="Helical" evidence="1">
    <location>
        <begin position="31"/>
        <end position="49"/>
    </location>
</feature>
<keyword evidence="3" id="KW-1185">Reference proteome</keyword>
<keyword evidence="1" id="KW-0812">Transmembrane</keyword>
<comment type="caution">
    <text evidence="2">The sequence shown here is derived from an EMBL/GenBank/DDBJ whole genome shotgun (WGS) entry which is preliminary data.</text>
</comment>
<dbReference type="RefSeq" id="WP_240256367.1">
    <property type="nucleotide sequence ID" value="NZ_JAKTTI010000022.1"/>
</dbReference>
<protein>
    <submittedName>
        <fullName evidence="2">Uncharacterized protein</fullName>
    </submittedName>
</protein>
<evidence type="ECO:0000313" key="2">
    <source>
        <dbReference type="EMBL" id="MCH1626451.1"/>
    </source>
</evidence>
<name>A0AAW5E8U6_9BACI</name>
<sequence>MDWKKYAFLLIPFLLLGIILVVYLPHEQIHYATLVPLVFWAIYYIWIYIEKRQRKE</sequence>
<keyword evidence="1" id="KW-1133">Transmembrane helix</keyword>
<feature type="transmembrane region" description="Helical" evidence="1">
    <location>
        <begin position="7"/>
        <end position="25"/>
    </location>
</feature>
<gene>
    <name evidence="2" type="ORF">MJG50_14020</name>
</gene>
<accession>A0AAW5E8U6</accession>
<reference evidence="2" key="1">
    <citation type="submission" date="2022-02" db="EMBL/GenBank/DDBJ databases">
        <title>Fredinandcohnia quinoae sp. nov. isolated from Chenopodium quinoa seeds.</title>
        <authorList>
            <person name="Saati-Santamaria Z."/>
            <person name="Flores-Felix J.D."/>
            <person name="Igual J.M."/>
            <person name="Velazquez E."/>
            <person name="Garcia-Fraile P."/>
            <person name="Martinez-Molina E."/>
        </authorList>
    </citation>
    <scope>NUCLEOTIDE SEQUENCE</scope>
    <source>
        <strain evidence="2">SECRCQ15</strain>
    </source>
</reference>
<dbReference type="AlphaFoldDB" id="A0AAW5E8U6"/>
<evidence type="ECO:0000313" key="3">
    <source>
        <dbReference type="Proteomes" id="UP001431131"/>
    </source>
</evidence>
<dbReference type="Proteomes" id="UP001431131">
    <property type="component" value="Unassembled WGS sequence"/>
</dbReference>